<dbReference type="EMBL" id="FWYB01000001">
    <property type="protein sequence ID" value="SMC60876.1"/>
    <property type="molecule type" value="Genomic_DNA"/>
</dbReference>
<organism evidence="2 3">
    <name type="scientific">Pedobacter nyackensis</name>
    <dbReference type="NCBI Taxonomy" id="475255"/>
    <lineage>
        <taxon>Bacteria</taxon>
        <taxon>Pseudomonadati</taxon>
        <taxon>Bacteroidota</taxon>
        <taxon>Sphingobacteriia</taxon>
        <taxon>Sphingobacteriales</taxon>
        <taxon>Sphingobacteriaceae</taxon>
        <taxon>Pedobacter</taxon>
    </lineage>
</organism>
<keyword evidence="1" id="KW-0472">Membrane</keyword>
<feature type="transmembrane region" description="Helical" evidence="1">
    <location>
        <begin position="40"/>
        <end position="58"/>
    </location>
</feature>
<sequence length="131" mass="15148">MFKNPFAFNGRIRRLEYGLSNLIFFVPHFLIMPYMDHGELSERLVSMVIYIPFLWFIFAQGAKRCHDKGVNGWWQLLPFYGLILLFYKGDIGPNEYGDDPKGLNYDFVAEGAVDSSVRSIDDVDEDGIIKQ</sequence>
<keyword evidence="3" id="KW-1185">Reference proteome</keyword>
<dbReference type="GO" id="GO:0005886">
    <property type="term" value="C:plasma membrane"/>
    <property type="evidence" value="ECO:0007669"/>
    <property type="project" value="TreeGrafter"/>
</dbReference>
<dbReference type="STRING" id="475255.SAMN04488101_101675"/>
<dbReference type="RefSeq" id="WP_084287234.1">
    <property type="nucleotide sequence ID" value="NZ_FWYB01000001.1"/>
</dbReference>
<accession>A0A1W2AJM9</accession>
<dbReference type="OrthoDB" id="9812349at2"/>
<evidence type="ECO:0000313" key="2">
    <source>
        <dbReference type="EMBL" id="SMC60876.1"/>
    </source>
</evidence>
<dbReference type="Pfam" id="PF05656">
    <property type="entry name" value="DUF805"/>
    <property type="match status" value="1"/>
</dbReference>
<evidence type="ECO:0000256" key="1">
    <source>
        <dbReference type="SAM" id="Phobius"/>
    </source>
</evidence>
<proteinExistence type="predicted"/>
<gene>
    <name evidence="2" type="ORF">SAMN04488101_101675</name>
</gene>
<keyword evidence="1" id="KW-1133">Transmembrane helix</keyword>
<keyword evidence="1" id="KW-0812">Transmembrane</keyword>
<dbReference type="InterPro" id="IPR008523">
    <property type="entry name" value="DUF805"/>
</dbReference>
<dbReference type="PANTHER" id="PTHR34980">
    <property type="entry name" value="INNER MEMBRANE PROTEIN-RELATED-RELATED"/>
    <property type="match status" value="1"/>
</dbReference>
<dbReference type="Proteomes" id="UP000192678">
    <property type="component" value="Unassembled WGS sequence"/>
</dbReference>
<evidence type="ECO:0000313" key="3">
    <source>
        <dbReference type="Proteomes" id="UP000192678"/>
    </source>
</evidence>
<protein>
    <submittedName>
        <fullName evidence="2">Uncharacterized membrane protein YhaH, DUF805 family</fullName>
    </submittedName>
</protein>
<name>A0A1W2AJM9_9SPHI</name>
<dbReference type="PANTHER" id="PTHR34980:SF3">
    <property type="entry name" value="BLR8105 PROTEIN"/>
    <property type="match status" value="1"/>
</dbReference>
<dbReference type="AlphaFoldDB" id="A0A1W2AJM9"/>
<feature type="transmembrane region" description="Helical" evidence="1">
    <location>
        <begin position="70"/>
        <end position="87"/>
    </location>
</feature>
<feature type="transmembrane region" description="Helical" evidence="1">
    <location>
        <begin position="15"/>
        <end position="34"/>
    </location>
</feature>
<reference evidence="2 3" key="1">
    <citation type="submission" date="2017-04" db="EMBL/GenBank/DDBJ databases">
        <authorList>
            <person name="Afonso C.L."/>
            <person name="Miller P.J."/>
            <person name="Scott M.A."/>
            <person name="Spackman E."/>
            <person name="Goraichik I."/>
            <person name="Dimitrov K.M."/>
            <person name="Suarez D.L."/>
            <person name="Swayne D.E."/>
        </authorList>
    </citation>
    <scope>NUCLEOTIDE SEQUENCE [LARGE SCALE GENOMIC DNA]</scope>
    <source>
        <strain evidence="2 3">DSM 19625</strain>
    </source>
</reference>